<evidence type="ECO:0000256" key="3">
    <source>
        <dbReference type="ARBA" id="ARBA00007931"/>
    </source>
</evidence>
<feature type="transmembrane region" description="Helical" evidence="11">
    <location>
        <begin position="101"/>
        <end position="122"/>
    </location>
</feature>
<keyword evidence="14" id="KW-1185">Reference proteome</keyword>
<evidence type="ECO:0000313" key="13">
    <source>
        <dbReference type="EMBL" id="BCM25042.1"/>
    </source>
</evidence>
<keyword evidence="5 11" id="KW-0812">Transmembrane</keyword>
<evidence type="ECO:0000256" key="7">
    <source>
        <dbReference type="ARBA" id="ARBA00022833"/>
    </source>
</evidence>
<dbReference type="InterPro" id="IPR036034">
    <property type="entry name" value="PDZ_sf"/>
</dbReference>
<dbReference type="GO" id="GO:0016020">
    <property type="term" value="C:membrane"/>
    <property type="evidence" value="ECO:0007669"/>
    <property type="project" value="UniProtKB-SubCell"/>
</dbReference>
<evidence type="ECO:0000256" key="1">
    <source>
        <dbReference type="ARBA" id="ARBA00001947"/>
    </source>
</evidence>
<dbReference type="CDD" id="cd06163">
    <property type="entry name" value="S2P-M50_PDZ_RseP-like"/>
    <property type="match status" value="2"/>
</dbReference>
<evidence type="ECO:0000256" key="5">
    <source>
        <dbReference type="ARBA" id="ARBA00022692"/>
    </source>
</evidence>
<keyword evidence="11" id="KW-0479">Metal-binding</keyword>
<keyword evidence="10 11" id="KW-0472">Membrane</keyword>
<organism evidence="13 14">
    <name type="scientific">Methyloradius palustris</name>
    <dbReference type="NCBI Taxonomy" id="2778876"/>
    <lineage>
        <taxon>Bacteria</taxon>
        <taxon>Pseudomonadati</taxon>
        <taxon>Pseudomonadota</taxon>
        <taxon>Betaproteobacteria</taxon>
        <taxon>Nitrosomonadales</taxon>
        <taxon>Methylophilaceae</taxon>
        <taxon>Methyloradius</taxon>
    </lineage>
</organism>
<comment type="similarity">
    <text evidence="3 11">Belongs to the peptidase M50B family.</text>
</comment>
<keyword evidence="6 11" id="KW-0378">Hydrolase</keyword>
<dbReference type="GO" id="GO:0004222">
    <property type="term" value="F:metalloendopeptidase activity"/>
    <property type="evidence" value="ECO:0007669"/>
    <property type="project" value="InterPro"/>
</dbReference>
<dbReference type="SMART" id="SM00228">
    <property type="entry name" value="PDZ"/>
    <property type="match status" value="2"/>
</dbReference>
<keyword evidence="4" id="KW-0645">Protease</keyword>
<comment type="subcellular location">
    <subcellularLocation>
        <location evidence="2">Membrane</location>
        <topology evidence="2">Multi-pass membrane protein</topology>
    </subcellularLocation>
</comment>
<evidence type="ECO:0000256" key="10">
    <source>
        <dbReference type="ARBA" id="ARBA00023136"/>
    </source>
</evidence>
<evidence type="ECO:0000256" key="11">
    <source>
        <dbReference type="RuleBase" id="RU362031"/>
    </source>
</evidence>
<gene>
    <name evidence="13" type="primary">rseP</name>
    <name evidence="13" type="ORF">ZMTM_13010</name>
</gene>
<feature type="transmembrane region" description="Helical" evidence="11">
    <location>
        <begin position="382"/>
        <end position="412"/>
    </location>
</feature>
<evidence type="ECO:0000256" key="9">
    <source>
        <dbReference type="ARBA" id="ARBA00023049"/>
    </source>
</evidence>
<dbReference type="InterPro" id="IPR008915">
    <property type="entry name" value="Peptidase_M50"/>
</dbReference>
<dbReference type="EMBL" id="AP024110">
    <property type="protein sequence ID" value="BCM25042.1"/>
    <property type="molecule type" value="Genomic_DNA"/>
</dbReference>
<dbReference type="Pfam" id="PF02163">
    <property type="entry name" value="Peptidase_M50"/>
    <property type="match status" value="1"/>
</dbReference>
<dbReference type="GO" id="GO:0006508">
    <property type="term" value="P:proteolysis"/>
    <property type="evidence" value="ECO:0007669"/>
    <property type="project" value="UniProtKB-KW"/>
</dbReference>
<dbReference type="CDD" id="cd23081">
    <property type="entry name" value="cpPDZ_EcRseP-like"/>
    <property type="match status" value="1"/>
</dbReference>
<evidence type="ECO:0000256" key="2">
    <source>
        <dbReference type="ARBA" id="ARBA00004141"/>
    </source>
</evidence>
<dbReference type="AlphaFoldDB" id="A0A8D5G8E4"/>
<proteinExistence type="inferred from homology"/>
<sequence>MDAHLLMLTVVSFLVTLGILITVHEYGHYQVARWCGVKVLKFSIGFGKPLFAKKLGNDQTEYVLAALPLGGYVKMLDEREAPVEEHEVSRAFNRQPVWKRIAIVSAGPAANLILAVLLYWVIFMSGVTGVKPIIGDIPQDSPAAQASIKSGELITSVNNTAVASWQDVRWVLVQQKLKSNHVEIEASINGQSYIHELSLDSITDSDFESDFLTKLGLTTYQPDLQPKIGDITAGSAAEKAGMKTGDLVLSVNDQGIGHWENFVNVIRQHPSQRLDVKLVRDNKTINLFVTPDAIDDNGKQIGRVGAAYQVDPAVIDQFLVDVKYSPLTALSKAADKTWETSIFSLKMLGSMLTGDVSWRGLSGPVTIASYAGQSAHMGIKAFIGFLALVSISLGVLNLLPVPVLDGGHLLYYMIEIFKGSPVSDKAMEMGQRVGFALLGLLMACAFYNDINRLITG</sequence>
<keyword evidence="7 11" id="KW-0862">Zinc</keyword>
<dbReference type="InterPro" id="IPR041489">
    <property type="entry name" value="PDZ_6"/>
</dbReference>
<evidence type="ECO:0000259" key="12">
    <source>
        <dbReference type="PROSITE" id="PS50106"/>
    </source>
</evidence>
<reference evidence="13" key="1">
    <citation type="journal article" date="2021" name="Arch. Microbiol.">
        <title>Methyloradius palustris gen. nov., sp. nov., a methanol-oxidizing bacterium isolated from snow.</title>
        <authorList>
            <person name="Miyadera T."/>
            <person name="Kojima H."/>
            <person name="Fukui M."/>
        </authorList>
    </citation>
    <scope>NUCLEOTIDE SEQUENCE</scope>
    <source>
        <strain evidence="13">Zm11</strain>
    </source>
</reference>
<name>A0A8D5G8E4_9PROT</name>
<dbReference type="PANTHER" id="PTHR42837">
    <property type="entry name" value="REGULATOR OF SIGMA-E PROTEASE RSEP"/>
    <property type="match status" value="1"/>
</dbReference>
<dbReference type="Gene3D" id="2.30.42.10">
    <property type="match status" value="2"/>
</dbReference>
<dbReference type="PANTHER" id="PTHR42837:SF2">
    <property type="entry name" value="MEMBRANE METALLOPROTEASE ARASP2, CHLOROPLASTIC-RELATED"/>
    <property type="match status" value="1"/>
</dbReference>
<comment type="cofactor">
    <cofactor evidence="1 11">
        <name>Zn(2+)</name>
        <dbReference type="ChEBI" id="CHEBI:29105"/>
    </cofactor>
</comment>
<feature type="transmembrane region" description="Helical" evidence="11">
    <location>
        <begin position="433"/>
        <end position="450"/>
    </location>
</feature>
<dbReference type="KEGG" id="mpau:ZMTM_13010"/>
<dbReference type="NCBIfam" id="TIGR00054">
    <property type="entry name" value="RIP metalloprotease RseP"/>
    <property type="match status" value="1"/>
</dbReference>
<accession>A0A8D5G8E4</accession>
<protein>
    <recommendedName>
        <fullName evidence="11">Zinc metalloprotease</fullName>
        <ecNumber evidence="11">3.4.24.-</ecNumber>
    </recommendedName>
</protein>
<dbReference type="Pfam" id="PF17820">
    <property type="entry name" value="PDZ_6"/>
    <property type="match status" value="1"/>
</dbReference>
<keyword evidence="9 11" id="KW-0482">Metalloprotease</keyword>
<dbReference type="InterPro" id="IPR004387">
    <property type="entry name" value="Pept_M50_Zn"/>
</dbReference>
<dbReference type="SUPFAM" id="SSF50156">
    <property type="entry name" value="PDZ domain-like"/>
    <property type="match status" value="2"/>
</dbReference>
<evidence type="ECO:0000256" key="4">
    <source>
        <dbReference type="ARBA" id="ARBA00022670"/>
    </source>
</evidence>
<dbReference type="InterPro" id="IPR001478">
    <property type="entry name" value="PDZ"/>
</dbReference>
<evidence type="ECO:0000313" key="14">
    <source>
        <dbReference type="Proteomes" id="UP000826722"/>
    </source>
</evidence>
<feature type="domain" description="PDZ" evidence="12">
    <location>
        <begin position="196"/>
        <end position="256"/>
    </location>
</feature>
<feature type="transmembrane region" description="Helical" evidence="11">
    <location>
        <begin position="6"/>
        <end position="23"/>
    </location>
</feature>
<dbReference type="PROSITE" id="PS50106">
    <property type="entry name" value="PDZ"/>
    <property type="match status" value="1"/>
</dbReference>
<evidence type="ECO:0000256" key="6">
    <source>
        <dbReference type="ARBA" id="ARBA00022801"/>
    </source>
</evidence>
<dbReference type="Proteomes" id="UP000826722">
    <property type="component" value="Chromosome"/>
</dbReference>
<dbReference type="GO" id="GO:0046872">
    <property type="term" value="F:metal ion binding"/>
    <property type="evidence" value="ECO:0007669"/>
    <property type="project" value="UniProtKB-KW"/>
</dbReference>
<dbReference type="EC" id="3.4.24.-" evidence="11"/>
<evidence type="ECO:0000256" key="8">
    <source>
        <dbReference type="ARBA" id="ARBA00022989"/>
    </source>
</evidence>
<keyword evidence="8 11" id="KW-1133">Transmembrane helix</keyword>